<dbReference type="AlphaFoldDB" id="X8CDG0"/>
<name>X8CDG0_MYCIT</name>
<gene>
    <name evidence="2" type="ORF">I550_4926</name>
</gene>
<accession>X8CDG0</accession>
<protein>
    <submittedName>
        <fullName evidence="2">Putative integral membrane protein</fullName>
    </submittedName>
</protein>
<keyword evidence="1" id="KW-0812">Transmembrane</keyword>
<evidence type="ECO:0000313" key="2">
    <source>
        <dbReference type="EMBL" id="EUA53290.1"/>
    </source>
</evidence>
<evidence type="ECO:0000256" key="1">
    <source>
        <dbReference type="SAM" id="Phobius"/>
    </source>
</evidence>
<evidence type="ECO:0000313" key="3">
    <source>
        <dbReference type="Proteomes" id="UP000020825"/>
    </source>
</evidence>
<reference evidence="2 3" key="1">
    <citation type="submission" date="2013-12" db="EMBL/GenBank/DDBJ databases">
        <authorList>
            <person name="Zelazny A."/>
            <person name="Olivier K."/>
            <person name="Holland S."/>
            <person name="Lenaerts A."/>
            <person name="Ordway D."/>
            <person name="DeGroote M.A."/>
            <person name="Parker T."/>
            <person name="Sizemore C."/>
            <person name="Tallon L.J."/>
            <person name="Sadzewicz L.K."/>
            <person name="Sengamalay N."/>
            <person name="Fraser C.M."/>
            <person name="Hine E."/>
            <person name="Shefchek K.A."/>
            <person name="Das S.P."/>
            <person name="Tettelin H."/>
        </authorList>
    </citation>
    <scope>NUCLEOTIDE SEQUENCE [LARGE SCALE GENOMIC DNA]</scope>
    <source>
        <strain evidence="2 3">1956</strain>
    </source>
</reference>
<proteinExistence type="predicted"/>
<dbReference type="Proteomes" id="UP000020825">
    <property type="component" value="Unassembled WGS sequence"/>
</dbReference>
<feature type="transmembrane region" description="Helical" evidence="1">
    <location>
        <begin position="51"/>
        <end position="72"/>
    </location>
</feature>
<organism evidence="2 3">
    <name type="scientific">Mycobacterium intracellulare 1956</name>
    <dbReference type="NCBI Taxonomy" id="1299331"/>
    <lineage>
        <taxon>Bacteria</taxon>
        <taxon>Bacillati</taxon>
        <taxon>Actinomycetota</taxon>
        <taxon>Actinomycetes</taxon>
        <taxon>Mycobacteriales</taxon>
        <taxon>Mycobacteriaceae</taxon>
        <taxon>Mycobacterium</taxon>
        <taxon>Mycobacterium avium complex (MAC)</taxon>
    </lineage>
</organism>
<dbReference type="PATRIC" id="fig|1299331.3.peg.4814"/>
<dbReference type="EMBL" id="JAOG01000003">
    <property type="protein sequence ID" value="EUA53290.1"/>
    <property type="molecule type" value="Genomic_DNA"/>
</dbReference>
<comment type="caution">
    <text evidence="2">The sequence shown here is derived from an EMBL/GenBank/DDBJ whole genome shotgun (WGS) entry which is preliminary data.</text>
</comment>
<keyword evidence="1" id="KW-1133">Transmembrane helix</keyword>
<keyword evidence="1" id="KW-0472">Membrane</keyword>
<sequence>MRDAVAVSIGAALVAAAFVLPRMNLGVRPRLDVGAEKFATHAGSAPIFGEWLIHAGWGTGPAIALAVVVVAWGPTLAQRLSWRALTLGSWAVAGGWAFALAMIDGWQRGFAGRLTTRDEYLSQVPGVTDIPATLRTFAGRIVDYQPHSWTTHVSGHPPGRC</sequence>
<feature type="transmembrane region" description="Helical" evidence="1">
    <location>
        <begin position="84"/>
        <end position="103"/>
    </location>
</feature>